<dbReference type="AlphaFoldDB" id="A0A5C4LVS8"/>
<comment type="caution">
    <text evidence="1">The sequence shown here is derived from an EMBL/GenBank/DDBJ whole genome shotgun (WGS) entry which is preliminary data.</text>
</comment>
<name>A0A5C4LVS8_9PSEU</name>
<dbReference type="RefSeq" id="WP_139098479.1">
    <property type="nucleotide sequence ID" value="NZ_VDFW01000019.1"/>
</dbReference>
<reference evidence="1 2" key="1">
    <citation type="submission" date="2019-06" db="EMBL/GenBank/DDBJ databases">
        <title>Amycolatopsis alkalitolerans sp. nov., isolated from Gastrodia elata Blume.</title>
        <authorList>
            <person name="Narsing Rao M.P."/>
            <person name="Li W.J."/>
        </authorList>
    </citation>
    <scope>NUCLEOTIDE SEQUENCE [LARGE SCALE GENOMIC DNA]</scope>
    <source>
        <strain evidence="1 2">SYSUP0005</strain>
    </source>
</reference>
<evidence type="ECO:0000313" key="2">
    <source>
        <dbReference type="Proteomes" id="UP000305546"/>
    </source>
</evidence>
<keyword evidence="2" id="KW-1185">Reference proteome</keyword>
<sequence length="64" mass="6660">MQPREQFVDLPGSPAAFGERGAGLDACQQDRAHVEVGVEDVHDLRAIPPGVQRGGLGLGDRGPG</sequence>
<proteinExistence type="predicted"/>
<organism evidence="1 2">
    <name type="scientific">Amycolatopsis alkalitolerans</name>
    <dbReference type="NCBI Taxonomy" id="2547244"/>
    <lineage>
        <taxon>Bacteria</taxon>
        <taxon>Bacillati</taxon>
        <taxon>Actinomycetota</taxon>
        <taxon>Actinomycetes</taxon>
        <taxon>Pseudonocardiales</taxon>
        <taxon>Pseudonocardiaceae</taxon>
        <taxon>Amycolatopsis</taxon>
    </lineage>
</organism>
<protein>
    <submittedName>
        <fullName evidence="1">Uncharacterized protein</fullName>
    </submittedName>
</protein>
<evidence type="ECO:0000313" key="1">
    <source>
        <dbReference type="EMBL" id="TNC23522.1"/>
    </source>
</evidence>
<accession>A0A5C4LVS8</accession>
<dbReference type="Proteomes" id="UP000305546">
    <property type="component" value="Unassembled WGS sequence"/>
</dbReference>
<gene>
    <name evidence="1" type="ORF">FG385_21060</name>
</gene>
<dbReference type="EMBL" id="VDFW01000019">
    <property type="protein sequence ID" value="TNC23522.1"/>
    <property type="molecule type" value="Genomic_DNA"/>
</dbReference>